<dbReference type="SUPFAM" id="SSF109854">
    <property type="entry name" value="DinB/YfiT-like putative metalloenzymes"/>
    <property type="match status" value="1"/>
</dbReference>
<keyword evidence="7" id="KW-1185">Reference proteome</keyword>
<organism evidence="6 7">
    <name type="scientific">Flavipsychrobacter stenotrophus</name>
    <dbReference type="NCBI Taxonomy" id="2077091"/>
    <lineage>
        <taxon>Bacteria</taxon>
        <taxon>Pseudomonadati</taxon>
        <taxon>Bacteroidota</taxon>
        <taxon>Chitinophagia</taxon>
        <taxon>Chitinophagales</taxon>
        <taxon>Chitinophagaceae</taxon>
        <taxon>Flavipsychrobacter</taxon>
    </lineage>
</organism>
<sequence>MEELKYPIGRYTKPTGVTPHDIKGWISALKALPLWMDACIENLDVYQLETPYRDGGWTIQQVVHHVADSHMNAYIRLKLALTEDAPTITPYKEELWAEMVDTKITPVNISVTLLHAVHRRMIDILEHMKDEDWERTYYHPQYQKTFPVWEMAALYAWHGRHHTEHIRRLRERMGWGY</sequence>
<evidence type="ECO:0000256" key="4">
    <source>
        <dbReference type="ARBA" id="ARBA00022833"/>
    </source>
</evidence>
<dbReference type="Proteomes" id="UP000239872">
    <property type="component" value="Unassembled WGS sequence"/>
</dbReference>
<dbReference type="InterPro" id="IPR023774">
    <property type="entry name" value="Put_metal_dep_hydrolase_YfiT"/>
</dbReference>
<evidence type="ECO:0000313" key="6">
    <source>
        <dbReference type="EMBL" id="PQJ11174.1"/>
    </source>
</evidence>
<evidence type="ECO:0000256" key="2">
    <source>
        <dbReference type="ARBA" id="ARBA00022723"/>
    </source>
</evidence>
<dbReference type="NCBIfam" id="NF009807">
    <property type="entry name" value="PRK13291.1"/>
    <property type="match status" value="1"/>
</dbReference>
<dbReference type="InterPro" id="IPR024775">
    <property type="entry name" value="DinB-like"/>
</dbReference>
<gene>
    <name evidence="6" type="ORF">CJD36_011340</name>
</gene>
<evidence type="ECO:0000256" key="1">
    <source>
        <dbReference type="ARBA" id="ARBA00022490"/>
    </source>
</evidence>
<dbReference type="Pfam" id="PF12867">
    <property type="entry name" value="DinB_2"/>
    <property type="match status" value="1"/>
</dbReference>
<dbReference type="HAMAP" id="MF_01256">
    <property type="entry name" value="YfiT_hydrol"/>
    <property type="match status" value="1"/>
</dbReference>
<dbReference type="OrthoDB" id="9796039at2"/>
<keyword evidence="1" id="KW-0963">Cytoplasm</keyword>
<reference evidence="6 7" key="1">
    <citation type="submission" date="2018-01" db="EMBL/GenBank/DDBJ databases">
        <title>A novel member of the phylum Bacteroidetes isolated from glacier ice.</title>
        <authorList>
            <person name="Liu Q."/>
            <person name="Xin Y.-H."/>
        </authorList>
    </citation>
    <scope>NUCLEOTIDE SEQUENCE [LARGE SCALE GENOMIC DNA]</scope>
    <source>
        <strain evidence="6 7">RB1R16</strain>
    </source>
</reference>
<accession>A0A2S7SWR5</accession>
<dbReference type="InterPro" id="IPR034660">
    <property type="entry name" value="DinB/YfiT-like"/>
</dbReference>
<evidence type="ECO:0000259" key="5">
    <source>
        <dbReference type="Pfam" id="PF12867"/>
    </source>
</evidence>
<protein>
    <submittedName>
        <fullName evidence="6">Putative metal-dependent hydrolase</fullName>
    </submittedName>
</protein>
<dbReference type="Gene3D" id="1.20.120.450">
    <property type="entry name" value="dinb family like domain"/>
    <property type="match status" value="1"/>
</dbReference>
<dbReference type="GO" id="GO:0016787">
    <property type="term" value="F:hydrolase activity"/>
    <property type="evidence" value="ECO:0007669"/>
    <property type="project" value="UniProtKB-KW"/>
</dbReference>
<keyword evidence="2" id="KW-0479">Metal-binding</keyword>
<evidence type="ECO:0000256" key="3">
    <source>
        <dbReference type="ARBA" id="ARBA00022801"/>
    </source>
</evidence>
<dbReference type="EMBL" id="PPSL01000003">
    <property type="protein sequence ID" value="PQJ11174.1"/>
    <property type="molecule type" value="Genomic_DNA"/>
</dbReference>
<dbReference type="GO" id="GO:0046872">
    <property type="term" value="F:metal ion binding"/>
    <property type="evidence" value="ECO:0007669"/>
    <property type="project" value="UniProtKB-KW"/>
</dbReference>
<evidence type="ECO:0000313" key="7">
    <source>
        <dbReference type="Proteomes" id="UP000239872"/>
    </source>
</evidence>
<comment type="caution">
    <text evidence="6">The sequence shown here is derived from an EMBL/GenBank/DDBJ whole genome shotgun (WGS) entry which is preliminary data.</text>
</comment>
<dbReference type="AlphaFoldDB" id="A0A2S7SWR5"/>
<feature type="domain" description="DinB-like" evidence="5">
    <location>
        <begin position="38"/>
        <end position="166"/>
    </location>
</feature>
<proteinExistence type="inferred from homology"/>
<name>A0A2S7SWR5_9BACT</name>
<keyword evidence="3 6" id="KW-0378">Hydrolase</keyword>
<keyword evidence="4" id="KW-0862">Zinc</keyword>